<dbReference type="AlphaFoldDB" id="A0A564YJ34"/>
<name>A0A564YJ34_HYMDI</name>
<proteinExistence type="predicted"/>
<accession>A0A564YJ34</accession>
<sequence length="142" mass="15922">MVSSAVKTFKDTFENDVVNEKTCKRWFSVGGFKKDDFSLKDGLRAGCSRKLNSEKFQVAIGENPTCTTREFSETFNVAAVGPYYREMKRLGLESLKGWQMGPLLHTICQKSTSNSVTCCVSLRSRELQAPFSDRIITDSDGK</sequence>
<organism evidence="1 2">
    <name type="scientific">Hymenolepis diminuta</name>
    <name type="common">Rat tapeworm</name>
    <dbReference type="NCBI Taxonomy" id="6216"/>
    <lineage>
        <taxon>Eukaryota</taxon>
        <taxon>Metazoa</taxon>
        <taxon>Spiralia</taxon>
        <taxon>Lophotrochozoa</taxon>
        <taxon>Platyhelminthes</taxon>
        <taxon>Cestoda</taxon>
        <taxon>Eucestoda</taxon>
        <taxon>Cyclophyllidea</taxon>
        <taxon>Hymenolepididae</taxon>
        <taxon>Hymenolepis</taxon>
    </lineage>
</organism>
<protein>
    <recommendedName>
        <fullName evidence="3">Mos1 transposase HTH domain-containing protein</fullName>
    </recommendedName>
</protein>
<reference evidence="1 2" key="1">
    <citation type="submission" date="2019-07" db="EMBL/GenBank/DDBJ databases">
        <authorList>
            <person name="Jastrzebski P J."/>
            <person name="Paukszto L."/>
            <person name="Jastrzebski P J."/>
        </authorList>
    </citation>
    <scope>NUCLEOTIDE SEQUENCE [LARGE SCALE GENOMIC DNA]</scope>
    <source>
        <strain evidence="1 2">WMS-il1</strain>
    </source>
</reference>
<evidence type="ECO:0000313" key="1">
    <source>
        <dbReference type="EMBL" id="VUZ47292.1"/>
    </source>
</evidence>
<evidence type="ECO:0000313" key="2">
    <source>
        <dbReference type="Proteomes" id="UP000321570"/>
    </source>
</evidence>
<dbReference type="Proteomes" id="UP000321570">
    <property type="component" value="Unassembled WGS sequence"/>
</dbReference>
<evidence type="ECO:0008006" key="3">
    <source>
        <dbReference type="Google" id="ProtNLM"/>
    </source>
</evidence>
<gene>
    <name evidence="1" type="ORF">WMSIL1_LOCUS6876</name>
</gene>
<keyword evidence="2" id="KW-1185">Reference proteome</keyword>
<dbReference type="EMBL" id="CABIJS010000233">
    <property type="protein sequence ID" value="VUZ47292.1"/>
    <property type="molecule type" value="Genomic_DNA"/>
</dbReference>